<keyword evidence="4" id="KW-0804">Transcription</keyword>
<dbReference type="EMBL" id="SPOF01000002">
    <property type="protein sequence ID" value="TIB17073.1"/>
    <property type="molecule type" value="Genomic_DNA"/>
</dbReference>
<dbReference type="GO" id="GO:0006357">
    <property type="term" value="P:regulation of transcription by RNA polymerase II"/>
    <property type="evidence" value="ECO:0007669"/>
    <property type="project" value="TreeGrafter"/>
</dbReference>
<dbReference type="GO" id="GO:0003713">
    <property type="term" value="F:transcription coactivator activity"/>
    <property type="evidence" value="ECO:0007669"/>
    <property type="project" value="TreeGrafter"/>
</dbReference>
<comment type="caution">
    <text evidence="7">The sequence shown here is derived from an EMBL/GenBank/DDBJ whole genome shotgun (WGS) entry which is preliminary data.</text>
</comment>
<accession>A0A4T0J181</accession>
<evidence type="ECO:0000256" key="3">
    <source>
        <dbReference type="ARBA" id="ARBA00023015"/>
    </source>
</evidence>
<feature type="region of interest" description="Disordered" evidence="6">
    <location>
        <begin position="390"/>
        <end position="423"/>
    </location>
</feature>
<evidence type="ECO:0000256" key="1">
    <source>
        <dbReference type="ARBA" id="ARBA00004123"/>
    </source>
</evidence>
<dbReference type="GO" id="GO:0005634">
    <property type="term" value="C:nucleus"/>
    <property type="evidence" value="ECO:0007669"/>
    <property type="project" value="UniProtKB-SubCell"/>
</dbReference>
<evidence type="ECO:0000256" key="2">
    <source>
        <dbReference type="ARBA" id="ARBA00005330"/>
    </source>
</evidence>
<dbReference type="PANTHER" id="PTHR13556">
    <property type="entry name" value="TRANSCRIPTIONAL ADAPTER 3-RELATED"/>
    <property type="match status" value="1"/>
</dbReference>
<feature type="region of interest" description="Disordered" evidence="6">
    <location>
        <begin position="485"/>
        <end position="507"/>
    </location>
</feature>
<dbReference type="OMA" id="DREYLMQ"/>
<comment type="subcellular location">
    <subcellularLocation>
        <location evidence="1">Nucleus</location>
    </subcellularLocation>
</comment>
<organism evidence="7 8">
    <name type="scientific">Wallemia ichthyophaga</name>
    <dbReference type="NCBI Taxonomy" id="245174"/>
    <lineage>
        <taxon>Eukaryota</taxon>
        <taxon>Fungi</taxon>
        <taxon>Dikarya</taxon>
        <taxon>Basidiomycota</taxon>
        <taxon>Wallemiomycotina</taxon>
        <taxon>Wallemiomycetes</taxon>
        <taxon>Wallemiales</taxon>
        <taxon>Wallemiaceae</taxon>
        <taxon>Wallemia</taxon>
    </lineage>
</organism>
<dbReference type="OrthoDB" id="1232at2759"/>
<comment type="similarity">
    <text evidence="2">Belongs to the NGG1 family.</text>
</comment>
<dbReference type="InterPro" id="IPR019340">
    <property type="entry name" value="Histone_AcTrfase_su3"/>
</dbReference>
<sequence length="507" mass="55540">MVRGLKEFNQPLDIIKQRLSSTSTYQDIDGITAQLREYTREAGAVLTKLETDSKAVDDHYNAIKLDAQKKRKRDDDDSAVAPPPPSAASPAGTPTPTTTTSTPTGQNLKSRRIRQVPKKSLSFELPSTSQIPRPPRTKPLPSTPKTQDVVNDDFVDKKPASQTQISSFYASIEPYLRPLGEDDLMFLSAKGDDVTPYTIPPLGRPYLSVWEAEDAGLPFTSIDPPTIPPLSRPLLTAQDVTDDGLVNEDVSLGALSERLVSALLPTSTPSQEYTEQADSVTSDKVSVGVLDDALRRELIGLGILGESDSGPTQPIDDEISTQLAQLQHILKAQSQMNSYRRLHLLERAKERIAGQEYLTLLSDIEKTIETGWTKRQKQIARIKKKKTEKATQIAQQQASKQSGKLPALSGTSTPSQTSQNNMSADLMSDLGESVKKAIECRTLLIENVGRALMEENDRHPGKYFGVEEQEPGATVASIRDSVDALEKEPSMMPEDDDSPVVGGVRLR</sequence>
<evidence type="ECO:0000256" key="4">
    <source>
        <dbReference type="ARBA" id="ARBA00023163"/>
    </source>
</evidence>
<evidence type="ECO:0008006" key="9">
    <source>
        <dbReference type="Google" id="ProtNLM"/>
    </source>
</evidence>
<dbReference type="GO" id="GO:0000124">
    <property type="term" value="C:SAGA complex"/>
    <property type="evidence" value="ECO:0007669"/>
    <property type="project" value="TreeGrafter"/>
</dbReference>
<evidence type="ECO:0000313" key="7">
    <source>
        <dbReference type="EMBL" id="TIB17073.1"/>
    </source>
</evidence>
<dbReference type="Pfam" id="PF10198">
    <property type="entry name" value="Ada3"/>
    <property type="match status" value="1"/>
</dbReference>
<gene>
    <name evidence="7" type="ORF">E3P90_00283</name>
</gene>
<evidence type="ECO:0000256" key="6">
    <source>
        <dbReference type="SAM" id="MobiDB-lite"/>
    </source>
</evidence>
<feature type="compositionally biased region" description="Low complexity" evidence="6">
    <location>
        <begin position="88"/>
        <end position="105"/>
    </location>
</feature>
<feature type="compositionally biased region" description="Polar residues" evidence="6">
    <location>
        <begin position="409"/>
        <end position="423"/>
    </location>
</feature>
<proteinExistence type="inferred from homology"/>
<evidence type="ECO:0000256" key="5">
    <source>
        <dbReference type="ARBA" id="ARBA00023242"/>
    </source>
</evidence>
<dbReference type="PANTHER" id="PTHR13556:SF2">
    <property type="entry name" value="TRANSCRIPTIONAL ADAPTER 3"/>
    <property type="match status" value="1"/>
</dbReference>
<protein>
    <recommendedName>
        <fullName evidence="9">Chromatin-remodeling complexes subunit ngg1</fullName>
    </recommendedName>
</protein>
<keyword evidence="3" id="KW-0805">Transcription regulation</keyword>
<dbReference type="Proteomes" id="UP000306954">
    <property type="component" value="Unassembled WGS sequence"/>
</dbReference>
<reference evidence="7 8" key="1">
    <citation type="submission" date="2019-03" db="EMBL/GenBank/DDBJ databases">
        <title>Sequencing 23 genomes of Wallemia ichthyophaga.</title>
        <authorList>
            <person name="Gostincar C."/>
        </authorList>
    </citation>
    <scope>NUCLEOTIDE SEQUENCE [LARGE SCALE GENOMIC DNA]</scope>
    <source>
        <strain evidence="7 8">EXF-8621</strain>
    </source>
</reference>
<name>A0A4T0J181_WALIC</name>
<keyword evidence="5" id="KW-0539">Nucleus</keyword>
<dbReference type="AlphaFoldDB" id="A0A4T0J181"/>
<feature type="region of interest" description="Disordered" evidence="6">
    <location>
        <begin position="65"/>
        <end position="151"/>
    </location>
</feature>
<feature type="compositionally biased region" description="Pro residues" evidence="6">
    <location>
        <begin position="132"/>
        <end position="142"/>
    </location>
</feature>
<evidence type="ECO:0000313" key="8">
    <source>
        <dbReference type="Proteomes" id="UP000306954"/>
    </source>
</evidence>